<comment type="caution">
    <text evidence="2">The sequence shown here is derived from an EMBL/GenBank/DDBJ whole genome shotgun (WGS) entry which is preliminary data.</text>
</comment>
<reference evidence="2 3" key="1">
    <citation type="submission" date="2023-05" db="EMBL/GenBank/DDBJ databases">
        <title>B98-5 Cell Line De Novo Hybrid Assembly: An Optical Mapping Approach.</title>
        <authorList>
            <person name="Kananen K."/>
            <person name="Auerbach J.A."/>
            <person name="Kautto E."/>
            <person name="Blachly J.S."/>
        </authorList>
    </citation>
    <scope>NUCLEOTIDE SEQUENCE [LARGE SCALE GENOMIC DNA]</scope>
    <source>
        <strain evidence="2">B95-8</strain>
        <tissue evidence="2">Cell line</tissue>
    </source>
</reference>
<evidence type="ECO:0000313" key="2">
    <source>
        <dbReference type="EMBL" id="KAK2102520.1"/>
    </source>
</evidence>
<evidence type="ECO:0000256" key="1">
    <source>
        <dbReference type="SAM" id="MobiDB-lite"/>
    </source>
</evidence>
<sequence length="106" mass="11541">SFSQAQGFPPGIPEDHRQVQRQETEEGVEENAEHLGITELSVQDGTRKEMSTGKPTGIKLQAGVVIPEDSESHAGCGTRELCDAGVLRKITLAAKVWRKISDCRLV</sequence>
<organism evidence="2 3">
    <name type="scientific">Saguinus oedipus</name>
    <name type="common">Cotton-top tamarin</name>
    <name type="synonym">Oedipomidas oedipus</name>
    <dbReference type="NCBI Taxonomy" id="9490"/>
    <lineage>
        <taxon>Eukaryota</taxon>
        <taxon>Metazoa</taxon>
        <taxon>Chordata</taxon>
        <taxon>Craniata</taxon>
        <taxon>Vertebrata</taxon>
        <taxon>Euteleostomi</taxon>
        <taxon>Mammalia</taxon>
        <taxon>Eutheria</taxon>
        <taxon>Euarchontoglires</taxon>
        <taxon>Primates</taxon>
        <taxon>Haplorrhini</taxon>
        <taxon>Platyrrhini</taxon>
        <taxon>Cebidae</taxon>
        <taxon>Callitrichinae</taxon>
        <taxon>Saguinus</taxon>
    </lineage>
</organism>
<feature type="region of interest" description="Disordered" evidence="1">
    <location>
        <begin position="1"/>
        <end position="55"/>
    </location>
</feature>
<feature type="non-terminal residue" evidence="2">
    <location>
        <position position="1"/>
    </location>
</feature>
<name>A0ABQ9V084_SAGOE</name>
<keyword evidence="3" id="KW-1185">Reference proteome</keyword>
<proteinExistence type="predicted"/>
<feature type="compositionally biased region" description="Basic and acidic residues" evidence="1">
    <location>
        <begin position="13"/>
        <end position="24"/>
    </location>
</feature>
<evidence type="ECO:0000313" key="3">
    <source>
        <dbReference type="Proteomes" id="UP001266305"/>
    </source>
</evidence>
<gene>
    <name evidence="2" type="ORF">P7K49_020187</name>
</gene>
<protein>
    <submittedName>
        <fullName evidence="2">Uncharacterized protein</fullName>
    </submittedName>
</protein>
<accession>A0ABQ9V084</accession>
<dbReference type="Proteomes" id="UP001266305">
    <property type="component" value="Unassembled WGS sequence"/>
</dbReference>
<dbReference type="EMBL" id="JASSZA010000009">
    <property type="protein sequence ID" value="KAK2102520.1"/>
    <property type="molecule type" value="Genomic_DNA"/>
</dbReference>